<organism evidence="2 3">
    <name type="scientific">Hyaloscypha bicolor E</name>
    <dbReference type="NCBI Taxonomy" id="1095630"/>
    <lineage>
        <taxon>Eukaryota</taxon>
        <taxon>Fungi</taxon>
        <taxon>Dikarya</taxon>
        <taxon>Ascomycota</taxon>
        <taxon>Pezizomycotina</taxon>
        <taxon>Leotiomycetes</taxon>
        <taxon>Helotiales</taxon>
        <taxon>Hyaloscyphaceae</taxon>
        <taxon>Hyaloscypha</taxon>
        <taxon>Hyaloscypha bicolor</taxon>
    </lineage>
</organism>
<name>A0A2J6TP47_9HELO</name>
<dbReference type="RefSeq" id="XP_024741707.1">
    <property type="nucleotide sequence ID" value="XM_024871045.1"/>
</dbReference>
<accession>A0A2J6TP47</accession>
<dbReference type="AlphaFoldDB" id="A0A2J6TP47"/>
<feature type="compositionally biased region" description="Basic and acidic residues" evidence="1">
    <location>
        <begin position="83"/>
        <end position="102"/>
    </location>
</feature>
<reference evidence="2 3" key="1">
    <citation type="submission" date="2016-04" db="EMBL/GenBank/DDBJ databases">
        <title>A degradative enzymes factory behind the ericoid mycorrhizal symbiosis.</title>
        <authorList>
            <consortium name="DOE Joint Genome Institute"/>
            <person name="Martino E."/>
            <person name="Morin E."/>
            <person name="Grelet G."/>
            <person name="Kuo A."/>
            <person name="Kohler A."/>
            <person name="Daghino S."/>
            <person name="Barry K."/>
            <person name="Choi C."/>
            <person name="Cichocki N."/>
            <person name="Clum A."/>
            <person name="Copeland A."/>
            <person name="Hainaut M."/>
            <person name="Haridas S."/>
            <person name="Labutti K."/>
            <person name="Lindquist E."/>
            <person name="Lipzen A."/>
            <person name="Khouja H.-R."/>
            <person name="Murat C."/>
            <person name="Ohm R."/>
            <person name="Olson A."/>
            <person name="Spatafora J."/>
            <person name="Veneault-Fourrey C."/>
            <person name="Henrissat B."/>
            <person name="Grigoriev I."/>
            <person name="Martin F."/>
            <person name="Perotto S."/>
        </authorList>
    </citation>
    <scope>NUCLEOTIDE SEQUENCE [LARGE SCALE GENOMIC DNA]</scope>
    <source>
        <strain evidence="2 3">E</strain>
    </source>
</reference>
<feature type="compositionally biased region" description="Basic and acidic residues" evidence="1">
    <location>
        <begin position="7"/>
        <end position="22"/>
    </location>
</feature>
<dbReference type="GeneID" id="36579127"/>
<evidence type="ECO:0000313" key="3">
    <source>
        <dbReference type="Proteomes" id="UP000235371"/>
    </source>
</evidence>
<dbReference type="Proteomes" id="UP000235371">
    <property type="component" value="Unassembled WGS sequence"/>
</dbReference>
<dbReference type="InParanoid" id="A0A2J6TP47"/>
<proteinExistence type="predicted"/>
<feature type="region of interest" description="Disordered" evidence="1">
    <location>
        <begin position="1"/>
        <end position="102"/>
    </location>
</feature>
<evidence type="ECO:0000256" key="1">
    <source>
        <dbReference type="SAM" id="MobiDB-lite"/>
    </source>
</evidence>
<sequence length="102" mass="11289">MPEESSQSERDIIDSQCKRNADQGDCGMPVEDRESDPNAFGDTVTNEESGRGQSGGSVEEAPLKEHDSEQPAEWEEGEPTEEFYSKGENEGKQKWSKDGGYN</sequence>
<gene>
    <name evidence="2" type="ORF">K444DRAFT_206146</name>
</gene>
<dbReference type="EMBL" id="KZ613747">
    <property type="protein sequence ID" value="PMD64803.1"/>
    <property type="molecule type" value="Genomic_DNA"/>
</dbReference>
<keyword evidence="3" id="KW-1185">Reference proteome</keyword>
<feature type="compositionally biased region" description="Acidic residues" evidence="1">
    <location>
        <begin position="70"/>
        <end position="81"/>
    </location>
</feature>
<evidence type="ECO:0000313" key="2">
    <source>
        <dbReference type="EMBL" id="PMD64803.1"/>
    </source>
</evidence>
<protein>
    <submittedName>
        <fullName evidence="2">Uncharacterized protein</fullName>
    </submittedName>
</protein>